<proteinExistence type="predicted"/>
<dbReference type="EMBL" id="CAAALY010017116">
    <property type="protein sequence ID" value="VEL13228.1"/>
    <property type="molecule type" value="Genomic_DNA"/>
</dbReference>
<keyword evidence="3" id="KW-1185">Reference proteome</keyword>
<feature type="transmembrane region" description="Helical" evidence="1">
    <location>
        <begin position="143"/>
        <end position="169"/>
    </location>
</feature>
<accession>A0A3S5FCK9</accession>
<protein>
    <submittedName>
        <fullName evidence="2">Uncharacterized protein</fullName>
    </submittedName>
</protein>
<feature type="transmembrane region" description="Helical" evidence="1">
    <location>
        <begin position="176"/>
        <end position="195"/>
    </location>
</feature>
<gene>
    <name evidence="2" type="ORF">PXEA_LOCUS6668</name>
</gene>
<evidence type="ECO:0000313" key="3">
    <source>
        <dbReference type="Proteomes" id="UP000784294"/>
    </source>
</evidence>
<evidence type="ECO:0000256" key="1">
    <source>
        <dbReference type="SAM" id="Phobius"/>
    </source>
</evidence>
<keyword evidence="1" id="KW-1133">Transmembrane helix</keyword>
<keyword evidence="1" id="KW-0472">Membrane</keyword>
<reference evidence="2" key="1">
    <citation type="submission" date="2018-11" db="EMBL/GenBank/DDBJ databases">
        <authorList>
            <consortium name="Pathogen Informatics"/>
        </authorList>
    </citation>
    <scope>NUCLEOTIDE SEQUENCE</scope>
</reference>
<evidence type="ECO:0000313" key="2">
    <source>
        <dbReference type="EMBL" id="VEL13228.1"/>
    </source>
</evidence>
<organism evidence="2 3">
    <name type="scientific">Protopolystoma xenopodis</name>
    <dbReference type="NCBI Taxonomy" id="117903"/>
    <lineage>
        <taxon>Eukaryota</taxon>
        <taxon>Metazoa</taxon>
        <taxon>Spiralia</taxon>
        <taxon>Lophotrochozoa</taxon>
        <taxon>Platyhelminthes</taxon>
        <taxon>Monogenea</taxon>
        <taxon>Polyopisthocotylea</taxon>
        <taxon>Polystomatidea</taxon>
        <taxon>Polystomatidae</taxon>
        <taxon>Protopolystoma</taxon>
    </lineage>
</organism>
<dbReference type="AlphaFoldDB" id="A0A3S5FCK9"/>
<keyword evidence="1" id="KW-0812">Transmembrane</keyword>
<feature type="transmembrane region" description="Helical" evidence="1">
    <location>
        <begin position="21"/>
        <end position="39"/>
    </location>
</feature>
<comment type="caution">
    <text evidence="2">The sequence shown here is derived from an EMBL/GenBank/DDBJ whole genome shotgun (WGS) entry which is preliminary data.</text>
</comment>
<name>A0A3S5FCK9_9PLAT</name>
<dbReference type="Proteomes" id="UP000784294">
    <property type="component" value="Unassembled WGS sequence"/>
</dbReference>
<sequence length="227" mass="25352">MCWMCRLCMHTFDVNVYGQGVVYRLCLGTGPHILWMAVAELEKGSVESSRVLCFLSSSLFPSFSFVIASPDSSIWASPASVACVRTRCHSRSWAHLPAAILVHMPWLCSRDIHHRPHISPGRSFCLQGSVGTSNFTYYLPPPYYLSLSLSLSIYLSISFSLAVCVCVCVSFSFYQSCLLCSFVCISFSAICRLFWSPHSTYRVGRADNLAGLVEGLESRSWAEERLE</sequence>